<dbReference type="Proteomes" id="UP000239326">
    <property type="component" value="Plasmid unnamed1"/>
</dbReference>
<keyword evidence="1" id="KW-0614">Plasmid</keyword>
<dbReference type="Pfam" id="PF11455">
    <property type="entry name" value="MazE-like"/>
    <property type="match status" value="1"/>
</dbReference>
<dbReference type="InterPro" id="IPR021558">
    <property type="entry name" value="MazE-like"/>
</dbReference>
<dbReference type="KEGG" id="simp:C6571_18415"/>
<protein>
    <submittedName>
        <fullName evidence="1">DUF3018 domain-containing protein</fullName>
    </submittedName>
</protein>
<organism evidence="1 2">
    <name type="scientific">Simplicispira suum</name>
    <dbReference type="NCBI Taxonomy" id="2109915"/>
    <lineage>
        <taxon>Bacteria</taxon>
        <taxon>Pseudomonadati</taxon>
        <taxon>Pseudomonadota</taxon>
        <taxon>Betaproteobacteria</taxon>
        <taxon>Burkholderiales</taxon>
        <taxon>Comamonadaceae</taxon>
        <taxon>Simplicispira</taxon>
    </lineage>
</organism>
<keyword evidence="2" id="KW-1185">Reference proteome</keyword>
<dbReference type="AlphaFoldDB" id="A0A2S0N623"/>
<reference evidence="1 2" key="1">
    <citation type="submission" date="2018-03" db="EMBL/GenBank/DDBJ databases">
        <title>Genome sequencing of Simplicispira sp.</title>
        <authorList>
            <person name="Kim S.-J."/>
            <person name="Heo J."/>
            <person name="Kwon S.-W."/>
        </authorList>
    </citation>
    <scope>NUCLEOTIDE SEQUENCE [LARGE SCALE GENOMIC DNA]</scope>
    <source>
        <strain evidence="1 2">SC1-8</strain>
        <plasmid evidence="1 2">unnamed1</plasmid>
    </source>
</reference>
<sequence length="73" mass="8372">MSTSTTTTDKVARYRERMRAAGLRPVQFWVPDTRSAEFMARVREQCQRLSGDPQEEQALGFAQAAVEHIEGWE</sequence>
<gene>
    <name evidence="1" type="ORF">C6571_18415</name>
</gene>
<geneLocation type="plasmid" evidence="1 2">
    <name>unnamed1</name>
</geneLocation>
<name>A0A2S0N623_9BURK</name>
<proteinExistence type="predicted"/>
<evidence type="ECO:0000313" key="2">
    <source>
        <dbReference type="Proteomes" id="UP000239326"/>
    </source>
</evidence>
<dbReference type="EMBL" id="CP027670">
    <property type="protein sequence ID" value="AVO43413.1"/>
    <property type="molecule type" value="Genomic_DNA"/>
</dbReference>
<accession>A0A2S0N623</accession>
<evidence type="ECO:0000313" key="1">
    <source>
        <dbReference type="EMBL" id="AVO43413.1"/>
    </source>
</evidence>
<dbReference type="OrthoDB" id="3734119at2"/>
<dbReference type="RefSeq" id="WP_106448363.1">
    <property type="nucleotide sequence ID" value="NZ_CP027670.1"/>
</dbReference>